<evidence type="ECO:0000256" key="5">
    <source>
        <dbReference type="ARBA" id="ARBA00023273"/>
    </source>
</evidence>
<comment type="function">
    <text evidence="6">Component of the tectonic-like complex, a complex localized at the transition zone of primary cilia and acting as a barrier that prevents diffusion of transmembrane proteins between the cilia and plasma membranes.</text>
</comment>
<dbReference type="PANTHER" id="PTHR12968:SF2">
    <property type="entry name" value="B9 DOMAIN-CONTAINING PROTEIN 2"/>
    <property type="match status" value="1"/>
</dbReference>
<comment type="similarity">
    <text evidence="7">Belongs to the B9D family.</text>
</comment>
<proteinExistence type="inferred from homology"/>
<sequence>LGYGFCHIPSTPGCHSLTCVTWRPRGTWRERLSRRFLGGGPQLLTPEATTTGGADRFRLQTETAGTVYLELGVILRHFGRYGVEW</sequence>
<keyword evidence="10" id="KW-1185">Reference proteome</keyword>
<keyword evidence="5" id="KW-0966">Cell projection</keyword>
<dbReference type="GO" id="GO:0060271">
    <property type="term" value="P:cilium assembly"/>
    <property type="evidence" value="ECO:0007669"/>
    <property type="project" value="TreeGrafter"/>
</dbReference>
<gene>
    <name evidence="9" type="primary">B9d2</name>
    <name evidence="9" type="ORF">ATLROG_R14141</name>
</gene>
<evidence type="ECO:0000256" key="8">
    <source>
        <dbReference type="ARBA" id="ARBA00039272"/>
    </source>
</evidence>
<reference evidence="9 10" key="1">
    <citation type="submission" date="2019-09" db="EMBL/GenBank/DDBJ databases">
        <title>Bird 10,000 Genomes (B10K) Project - Family phase.</title>
        <authorList>
            <person name="Zhang G."/>
        </authorList>
    </citation>
    <scope>NUCLEOTIDE SEQUENCE [LARGE SCALE GENOMIC DNA]</scope>
    <source>
        <strain evidence="9">OUT-0055</strain>
        <tissue evidence="9">Blood</tissue>
    </source>
</reference>
<evidence type="ECO:0000256" key="6">
    <source>
        <dbReference type="ARBA" id="ARBA00037672"/>
    </source>
</evidence>
<evidence type="ECO:0000256" key="7">
    <source>
        <dbReference type="ARBA" id="ARBA00038411"/>
    </source>
</evidence>
<organism evidence="9 10">
    <name type="scientific">Atlantisia rogersi</name>
    <name type="common">Inaccessible Island rail</name>
    <dbReference type="NCBI Taxonomy" id="2478892"/>
    <lineage>
        <taxon>Eukaryota</taxon>
        <taxon>Metazoa</taxon>
        <taxon>Chordata</taxon>
        <taxon>Craniata</taxon>
        <taxon>Vertebrata</taxon>
        <taxon>Euteleostomi</taxon>
        <taxon>Archelosauria</taxon>
        <taxon>Archosauria</taxon>
        <taxon>Dinosauria</taxon>
        <taxon>Saurischia</taxon>
        <taxon>Theropoda</taxon>
        <taxon>Coelurosauria</taxon>
        <taxon>Aves</taxon>
        <taxon>Neognathae</taxon>
        <taxon>Neoaves</taxon>
        <taxon>Gruiformes</taxon>
        <taxon>Rallidae</taxon>
        <taxon>Atlantisia</taxon>
    </lineage>
</organism>
<dbReference type="AlphaFoldDB" id="A0A7L3W5B3"/>
<evidence type="ECO:0000256" key="3">
    <source>
        <dbReference type="ARBA" id="ARBA00022794"/>
    </source>
</evidence>
<dbReference type="InterPro" id="IPR010796">
    <property type="entry name" value="C2_B9-type_dom"/>
</dbReference>
<dbReference type="Pfam" id="PF07162">
    <property type="entry name" value="B9-C2"/>
    <property type="match status" value="1"/>
</dbReference>
<evidence type="ECO:0000256" key="2">
    <source>
        <dbReference type="ARBA" id="ARBA00022490"/>
    </source>
</evidence>
<evidence type="ECO:0000256" key="4">
    <source>
        <dbReference type="ARBA" id="ARBA00023212"/>
    </source>
</evidence>
<name>A0A7L3W5B3_9GRUI</name>
<keyword evidence="4" id="KW-0206">Cytoskeleton</keyword>
<dbReference type="GO" id="GO:0036038">
    <property type="term" value="C:MKS complex"/>
    <property type="evidence" value="ECO:0007669"/>
    <property type="project" value="TreeGrafter"/>
</dbReference>
<keyword evidence="2" id="KW-0963">Cytoplasm</keyword>
<feature type="non-terminal residue" evidence="9">
    <location>
        <position position="1"/>
    </location>
</feature>
<dbReference type="PANTHER" id="PTHR12968">
    <property type="entry name" value="B9 DOMAIN-CONTAINING"/>
    <property type="match status" value="1"/>
</dbReference>
<protein>
    <recommendedName>
        <fullName evidence="8">B9 domain-containing protein 2</fullName>
    </recommendedName>
</protein>
<keyword evidence="3" id="KW-0970">Cilium biogenesis/degradation</keyword>
<comment type="subcellular location">
    <subcellularLocation>
        <location evidence="1">Cytoplasm</location>
        <location evidence="1">Cytoskeleton</location>
        <location evidence="1">Cilium basal body</location>
    </subcellularLocation>
</comment>
<evidence type="ECO:0000256" key="1">
    <source>
        <dbReference type="ARBA" id="ARBA00004120"/>
    </source>
</evidence>
<dbReference type="Proteomes" id="UP000518911">
    <property type="component" value="Unassembled WGS sequence"/>
</dbReference>
<dbReference type="PROSITE" id="PS51381">
    <property type="entry name" value="C2_B9"/>
    <property type="match status" value="1"/>
</dbReference>
<dbReference type="OrthoDB" id="184109at2759"/>
<accession>A0A7L3W5B3</accession>
<dbReference type="EMBL" id="VZUJ01026841">
    <property type="protein sequence ID" value="NXV71413.1"/>
    <property type="molecule type" value="Genomic_DNA"/>
</dbReference>
<feature type="non-terminal residue" evidence="9">
    <location>
        <position position="85"/>
    </location>
</feature>
<comment type="caution">
    <text evidence="9">The sequence shown here is derived from an EMBL/GenBank/DDBJ whole genome shotgun (WGS) entry which is preliminary data.</text>
</comment>
<evidence type="ECO:0000313" key="9">
    <source>
        <dbReference type="EMBL" id="NXV71413.1"/>
    </source>
</evidence>
<evidence type="ECO:0000313" key="10">
    <source>
        <dbReference type="Proteomes" id="UP000518911"/>
    </source>
</evidence>